<keyword evidence="2" id="KW-0732">Signal</keyword>
<evidence type="ECO:0008006" key="5">
    <source>
        <dbReference type="Google" id="ProtNLM"/>
    </source>
</evidence>
<dbReference type="EMBL" id="JBANMG010000009">
    <property type="protein sequence ID" value="KAK6949617.1"/>
    <property type="molecule type" value="Genomic_DNA"/>
</dbReference>
<proteinExistence type="predicted"/>
<evidence type="ECO:0000256" key="2">
    <source>
        <dbReference type="SAM" id="SignalP"/>
    </source>
</evidence>
<protein>
    <recommendedName>
        <fullName evidence="5">Circumsporozoite protein</fullName>
    </recommendedName>
</protein>
<keyword evidence="4" id="KW-1185">Reference proteome</keyword>
<feature type="chain" id="PRO_5043937785" description="Circumsporozoite protein" evidence="2">
    <location>
        <begin position="18"/>
        <end position="396"/>
    </location>
</feature>
<evidence type="ECO:0000313" key="4">
    <source>
        <dbReference type="Proteomes" id="UP001369815"/>
    </source>
</evidence>
<organism evidence="3 4">
    <name type="scientific">Daldinia eschscholtzii</name>
    <dbReference type="NCBI Taxonomy" id="292717"/>
    <lineage>
        <taxon>Eukaryota</taxon>
        <taxon>Fungi</taxon>
        <taxon>Dikarya</taxon>
        <taxon>Ascomycota</taxon>
        <taxon>Pezizomycotina</taxon>
        <taxon>Sordariomycetes</taxon>
        <taxon>Xylariomycetidae</taxon>
        <taxon>Xylariales</taxon>
        <taxon>Hypoxylaceae</taxon>
        <taxon>Daldinia</taxon>
    </lineage>
</organism>
<feature type="region of interest" description="Disordered" evidence="1">
    <location>
        <begin position="173"/>
        <end position="205"/>
    </location>
</feature>
<accession>A0AAX6MB60</accession>
<feature type="signal peptide" evidence="2">
    <location>
        <begin position="1"/>
        <end position="17"/>
    </location>
</feature>
<sequence length="396" mass="39406">MYTKTALISALLAVAEARFGQEQTPVADIQALGNFGNPGEAATLAGGVPGVLLAAADPCAKLSHADKIVSTLGNDPQVIAAAQKLVAAEQNFNPFVVSVPNICGDASLPATEELRGIVPLVDPDVTGSDVENANSAASLQSPFDATGLSVADVMTAQGFSNFTVKGAAAGGNANNGNNNNNNNNNNNSNGNNNNNNNAGSATTSAASATATATKCSGKSKTKTTSAAAATSTAASNNNNNNNGNNSGNGNNTNNGGASGQAGAGAVTDAVTGNFGGFQASSLGLDFGTCTPTVKFEESLNGRKAGEFTFQAQDPVVNKGQQEALNPNIIFNRICDQLVNVCGAADDAVAACKQAQADLGSGAKDASTANAWNEALGFAGVDINPDNAPKAGLVGHT</sequence>
<dbReference type="AlphaFoldDB" id="A0AAX6MB60"/>
<feature type="region of interest" description="Disordered" evidence="1">
    <location>
        <begin position="226"/>
        <end position="263"/>
    </location>
</feature>
<dbReference type="Proteomes" id="UP001369815">
    <property type="component" value="Unassembled WGS sequence"/>
</dbReference>
<reference evidence="3 4" key="1">
    <citation type="journal article" date="2024" name="Front Chem Biol">
        <title>Unveiling the potential of Daldinia eschscholtzii MFLUCC 19-0629 through bioactivity and bioinformatics studies for enhanced sustainable agriculture production.</title>
        <authorList>
            <person name="Brooks S."/>
            <person name="Weaver J.A."/>
            <person name="Klomchit A."/>
            <person name="Alharthi S.A."/>
            <person name="Onlamun T."/>
            <person name="Nurani R."/>
            <person name="Vong T.K."/>
            <person name="Alberti F."/>
            <person name="Greco C."/>
        </authorList>
    </citation>
    <scope>NUCLEOTIDE SEQUENCE [LARGE SCALE GENOMIC DNA]</scope>
    <source>
        <strain evidence="3">MFLUCC 19-0629</strain>
    </source>
</reference>
<comment type="caution">
    <text evidence="3">The sequence shown here is derived from an EMBL/GenBank/DDBJ whole genome shotgun (WGS) entry which is preliminary data.</text>
</comment>
<feature type="compositionally biased region" description="Low complexity" evidence="1">
    <location>
        <begin position="226"/>
        <end position="255"/>
    </location>
</feature>
<gene>
    <name evidence="3" type="ORF">Daesc_009700</name>
</gene>
<evidence type="ECO:0000256" key="1">
    <source>
        <dbReference type="SAM" id="MobiDB-lite"/>
    </source>
</evidence>
<name>A0AAX6MB60_9PEZI</name>
<evidence type="ECO:0000313" key="3">
    <source>
        <dbReference type="EMBL" id="KAK6949617.1"/>
    </source>
</evidence>